<keyword evidence="4 6" id="KW-1133">Transmembrane helix</keyword>
<dbReference type="AlphaFoldDB" id="A0AAQ2XY92"/>
<dbReference type="Pfam" id="PF13807">
    <property type="entry name" value="GNVR"/>
    <property type="match status" value="1"/>
</dbReference>
<name>A0AAQ2XY92_9VIBR</name>
<dbReference type="EMBL" id="CP117988">
    <property type="protein sequence ID" value="WDG08140.1"/>
    <property type="molecule type" value="Genomic_DNA"/>
</dbReference>
<dbReference type="GO" id="GO:0005886">
    <property type="term" value="C:plasma membrane"/>
    <property type="evidence" value="ECO:0007669"/>
    <property type="project" value="UniProtKB-SubCell"/>
</dbReference>
<proteinExistence type="predicted"/>
<feature type="transmembrane region" description="Helical" evidence="6">
    <location>
        <begin position="291"/>
        <end position="315"/>
    </location>
</feature>
<evidence type="ECO:0000259" key="8">
    <source>
        <dbReference type="Pfam" id="PF13807"/>
    </source>
</evidence>
<feature type="domain" description="Tyrosine-protein kinase G-rich" evidence="8">
    <location>
        <begin position="249"/>
        <end position="312"/>
    </location>
</feature>
<keyword evidence="5 6" id="KW-0472">Membrane</keyword>
<dbReference type="GO" id="GO:0004713">
    <property type="term" value="F:protein tyrosine kinase activity"/>
    <property type="evidence" value="ECO:0007669"/>
    <property type="project" value="TreeGrafter"/>
</dbReference>
<dbReference type="InterPro" id="IPR003856">
    <property type="entry name" value="LPS_length_determ_N"/>
</dbReference>
<evidence type="ECO:0000256" key="3">
    <source>
        <dbReference type="ARBA" id="ARBA00022692"/>
    </source>
</evidence>
<dbReference type="InterPro" id="IPR032807">
    <property type="entry name" value="GNVR"/>
</dbReference>
<dbReference type="PANTHER" id="PTHR32309">
    <property type="entry name" value="TYROSINE-PROTEIN KINASE"/>
    <property type="match status" value="1"/>
</dbReference>
<dbReference type="PANTHER" id="PTHR32309:SF13">
    <property type="entry name" value="FERRIC ENTEROBACTIN TRANSPORT PROTEIN FEPE"/>
    <property type="match status" value="1"/>
</dbReference>
<evidence type="ECO:0000313" key="9">
    <source>
        <dbReference type="EMBL" id="WDG08140.1"/>
    </source>
</evidence>
<feature type="domain" description="Polysaccharide chain length determinant N-terminal" evidence="7">
    <location>
        <begin position="21"/>
        <end position="122"/>
    </location>
</feature>
<sequence length="329" mass="36659">MKSEQYPNLPPYPHTHTPAEDEIDLRELLSAFWQGKWIIIVTTVIFAVAAVAFALSKPNIYRADALLSPAQDSNASGLAAMSGQLGGLASLAGVSLPSQSNQTDLAVQVIKSRQFIESFVEKHDILVPLMGSKGWDMGSNKLILDDELYDEGKQVWLREPQGLKGAKPTAQEAYRLFVTEVLSIEPDKESGLFRLSVNHYSPYVAQQWVNWLIEDINQVMRERTIRDTNKNLTYLSEQLQKTAVADMQSAFYKLIEEQTKNLMLAEAQEEFVFKVIDPAVVPEEKASPKRALICIAGTLLGGILGVMIVLIRFVFAKRDQLESSETSLS</sequence>
<accession>A0AAQ2XY92</accession>
<evidence type="ECO:0000256" key="2">
    <source>
        <dbReference type="ARBA" id="ARBA00022475"/>
    </source>
</evidence>
<dbReference type="RefSeq" id="WP_274290630.1">
    <property type="nucleotide sequence ID" value="NZ_CP117988.1"/>
</dbReference>
<evidence type="ECO:0000256" key="5">
    <source>
        <dbReference type="ARBA" id="ARBA00023136"/>
    </source>
</evidence>
<evidence type="ECO:0000313" key="10">
    <source>
        <dbReference type="Proteomes" id="UP001219537"/>
    </source>
</evidence>
<feature type="transmembrane region" description="Helical" evidence="6">
    <location>
        <begin position="37"/>
        <end position="55"/>
    </location>
</feature>
<comment type="subcellular location">
    <subcellularLocation>
        <location evidence="1">Cell membrane</location>
        <topology evidence="1">Multi-pass membrane protein</topology>
    </subcellularLocation>
</comment>
<dbReference type="Pfam" id="PF02706">
    <property type="entry name" value="Wzz"/>
    <property type="match status" value="1"/>
</dbReference>
<dbReference type="InterPro" id="IPR050445">
    <property type="entry name" value="Bact_polysacc_biosynth/exp"/>
</dbReference>
<dbReference type="Proteomes" id="UP001219537">
    <property type="component" value="Chromosome 1"/>
</dbReference>
<keyword evidence="3 6" id="KW-0812">Transmembrane</keyword>
<reference evidence="9" key="1">
    <citation type="submission" date="2023-02" db="EMBL/GenBank/DDBJ databases">
        <title>Isolation, identification, and genome analysis of Vibrio campbellii in the Penaeus vannamei larvae stage.</title>
        <authorList>
            <person name="Huang T."/>
            <person name="Zhang B."/>
        </authorList>
    </citation>
    <scope>NUCLEOTIDE SEQUENCE</scope>
    <source>
        <strain evidence="9">20220413_1</strain>
    </source>
</reference>
<organism evidence="9 10">
    <name type="scientific">Vibrio campbellii</name>
    <dbReference type="NCBI Taxonomy" id="680"/>
    <lineage>
        <taxon>Bacteria</taxon>
        <taxon>Pseudomonadati</taxon>
        <taxon>Pseudomonadota</taxon>
        <taxon>Gammaproteobacteria</taxon>
        <taxon>Vibrionales</taxon>
        <taxon>Vibrionaceae</taxon>
        <taxon>Vibrio</taxon>
    </lineage>
</organism>
<evidence type="ECO:0000259" key="7">
    <source>
        <dbReference type="Pfam" id="PF02706"/>
    </source>
</evidence>
<protein>
    <submittedName>
        <fullName evidence="9">Wzz/FepE/Etk N-terminal domain-containing protein</fullName>
    </submittedName>
</protein>
<evidence type="ECO:0000256" key="4">
    <source>
        <dbReference type="ARBA" id="ARBA00022989"/>
    </source>
</evidence>
<keyword evidence="2" id="KW-1003">Cell membrane</keyword>
<gene>
    <name evidence="9" type="ORF">PUN50_15680</name>
</gene>
<evidence type="ECO:0000256" key="6">
    <source>
        <dbReference type="SAM" id="Phobius"/>
    </source>
</evidence>
<evidence type="ECO:0000256" key="1">
    <source>
        <dbReference type="ARBA" id="ARBA00004651"/>
    </source>
</evidence>